<evidence type="ECO:0000313" key="1">
    <source>
        <dbReference type="EMBL" id="MFC5985347.1"/>
    </source>
</evidence>
<reference evidence="2" key="1">
    <citation type="journal article" date="2019" name="Int. J. Syst. Evol. Microbiol.">
        <title>The Global Catalogue of Microorganisms (GCM) 10K type strain sequencing project: providing services to taxonomists for standard genome sequencing and annotation.</title>
        <authorList>
            <consortium name="The Broad Institute Genomics Platform"/>
            <consortium name="The Broad Institute Genome Sequencing Center for Infectious Disease"/>
            <person name="Wu L."/>
            <person name="Ma J."/>
        </authorList>
    </citation>
    <scope>NUCLEOTIDE SEQUENCE [LARGE SCALE GENOMIC DNA]</scope>
    <source>
        <strain evidence="2">CCM 8749</strain>
    </source>
</reference>
<keyword evidence="1" id="KW-0328">Glycosyltransferase</keyword>
<evidence type="ECO:0000313" key="2">
    <source>
        <dbReference type="Proteomes" id="UP001596250"/>
    </source>
</evidence>
<dbReference type="PANTHER" id="PTHR12526">
    <property type="entry name" value="GLYCOSYLTRANSFERASE"/>
    <property type="match status" value="1"/>
</dbReference>
<dbReference type="Gene3D" id="3.40.50.2000">
    <property type="entry name" value="Glycogen Phosphorylase B"/>
    <property type="match status" value="2"/>
</dbReference>
<organism evidence="1 2">
    <name type="scientific">Marinicrinis lubricantis</name>
    <dbReference type="NCBI Taxonomy" id="2086470"/>
    <lineage>
        <taxon>Bacteria</taxon>
        <taxon>Bacillati</taxon>
        <taxon>Bacillota</taxon>
        <taxon>Bacilli</taxon>
        <taxon>Bacillales</taxon>
        <taxon>Paenibacillaceae</taxon>
    </lineage>
</organism>
<protein>
    <submittedName>
        <fullName evidence="1">Glycosyltransferase</fullName>
        <ecNumber evidence="1">2.4.-.-</ecNumber>
    </submittedName>
</protein>
<comment type="caution">
    <text evidence="1">The sequence shown here is derived from an EMBL/GenBank/DDBJ whole genome shotgun (WGS) entry which is preliminary data.</text>
</comment>
<dbReference type="EC" id="2.4.-.-" evidence="1"/>
<dbReference type="GO" id="GO:0016757">
    <property type="term" value="F:glycosyltransferase activity"/>
    <property type="evidence" value="ECO:0007669"/>
    <property type="project" value="UniProtKB-KW"/>
</dbReference>
<keyword evidence="2" id="KW-1185">Reference proteome</keyword>
<proteinExistence type="predicted"/>
<dbReference type="RefSeq" id="WP_379892095.1">
    <property type="nucleotide sequence ID" value="NZ_CBCSCT010000022.1"/>
</dbReference>
<dbReference type="Pfam" id="PF13692">
    <property type="entry name" value="Glyco_trans_1_4"/>
    <property type="match status" value="1"/>
</dbReference>
<gene>
    <name evidence="1" type="ORF">ACFPXP_02575</name>
</gene>
<dbReference type="EMBL" id="JBHSQV010000013">
    <property type="protein sequence ID" value="MFC5985347.1"/>
    <property type="molecule type" value="Genomic_DNA"/>
</dbReference>
<dbReference type="Proteomes" id="UP001596250">
    <property type="component" value="Unassembled WGS sequence"/>
</dbReference>
<accession>A0ABW1IJW1</accession>
<name>A0ABW1IJW1_9BACL</name>
<sequence length="407" mass="48404">MRRDIVFFPWRDYNQIQREGYRTREANVLKELMHRNDIGTILCVNRPNQPKILNWVLSRTKKYKYYISDKKKDAGVQQYSRWFSTLKRMNDRLYVLELDYHIPNPKGNLLEQSRMIFNTLENEVKHAIRFLKMQNYLLWSFDLSRSKIFGGLAESSGVKVFDAIDNLLDHDQFKHKKMIKNHYDEVHRNADIVFTVSESIKNELFNGRNKVEWIPNGIDLRRFTQAEYQEIEDLPKGKPIIGYVGLMQERIDLDVLLYTVKTLRDFNFVFVGPLLSEDYFKEIKLENNTYFLGTKHHDDIPNYISKFDTCIIPHKVNKFTKSMNPLKIYEYLAAGKEVVTTPVPPSEQFQNILHIAYNKEQFCQLVKETIVNPFSKFSREQIEQHITAHGWNHRVEYMLKYIESHTG</sequence>
<keyword evidence="1" id="KW-0808">Transferase</keyword>
<dbReference type="SUPFAM" id="SSF53756">
    <property type="entry name" value="UDP-Glycosyltransferase/glycogen phosphorylase"/>
    <property type="match status" value="1"/>
</dbReference>